<feature type="compositionally biased region" description="Basic residues" evidence="1">
    <location>
        <begin position="55"/>
        <end position="75"/>
    </location>
</feature>
<evidence type="ECO:0000313" key="3">
    <source>
        <dbReference type="Proteomes" id="UP000006552"/>
    </source>
</evidence>
<proteinExistence type="predicted"/>
<dbReference type="AlphaFoldDB" id="Q5P4U2"/>
<dbReference type="Proteomes" id="UP000006552">
    <property type="component" value="Chromosome"/>
</dbReference>
<feature type="compositionally biased region" description="Basic residues" evidence="1">
    <location>
        <begin position="38"/>
        <end position="47"/>
    </location>
</feature>
<protein>
    <submittedName>
        <fullName evidence="2">Uncharacterized protein</fullName>
    </submittedName>
</protein>
<reference evidence="2 3" key="1">
    <citation type="journal article" date="2005" name="Arch. Microbiol.">
        <title>The genome sequence of an anaerobic aromatic-degrading denitrifying bacterium, strain EbN1.</title>
        <authorList>
            <person name="Rabus R."/>
            <person name="Kube M."/>
            <person name="Heider J."/>
            <person name="Beck A."/>
            <person name="Heitmann K."/>
            <person name="Widdel F."/>
            <person name="Reinhardt R."/>
        </authorList>
    </citation>
    <scope>NUCLEOTIDE SEQUENCE [LARGE SCALE GENOMIC DNA]</scope>
    <source>
        <strain evidence="2 3">EbN1</strain>
    </source>
</reference>
<organism evidence="2 3">
    <name type="scientific">Aromatoleum aromaticum (strain DSM 19018 / LMG 30748 / EbN1)</name>
    <name type="common">Azoarcus sp. (strain EbN1)</name>
    <dbReference type="NCBI Taxonomy" id="76114"/>
    <lineage>
        <taxon>Bacteria</taxon>
        <taxon>Pseudomonadati</taxon>
        <taxon>Pseudomonadota</taxon>
        <taxon>Betaproteobacteria</taxon>
        <taxon>Rhodocyclales</taxon>
        <taxon>Rhodocyclaceae</taxon>
        <taxon>Aromatoleum</taxon>
    </lineage>
</organism>
<dbReference type="KEGG" id="eba:ebA2751"/>
<dbReference type="EMBL" id="CR555306">
    <property type="protein sequence ID" value="CAI07670.1"/>
    <property type="molecule type" value="Genomic_DNA"/>
</dbReference>
<dbReference type="STRING" id="76114.ebA2751"/>
<sequence>MARTLQPLPRAVLKPERKPDKTATPQTDPPPTPNHRDKDRHHGHVSMHRVLFPLRRSRRPARRRHPRRHEVGRRARRLGVPGLRYAEEQLYRRRGWKTGDGLTRMKERTRRNREHEHDR</sequence>
<keyword evidence="3" id="KW-1185">Reference proteome</keyword>
<feature type="region of interest" description="Disordered" evidence="1">
    <location>
        <begin position="1"/>
        <end position="75"/>
    </location>
</feature>
<feature type="region of interest" description="Disordered" evidence="1">
    <location>
        <begin position="96"/>
        <end position="119"/>
    </location>
</feature>
<evidence type="ECO:0000313" key="2">
    <source>
        <dbReference type="EMBL" id="CAI07670.1"/>
    </source>
</evidence>
<name>Q5P4U2_AROAE</name>
<evidence type="ECO:0000256" key="1">
    <source>
        <dbReference type="SAM" id="MobiDB-lite"/>
    </source>
</evidence>
<dbReference type="HOGENOM" id="CLU_2056495_0_0_4"/>
<accession>Q5P4U2</accession>
<gene>
    <name evidence="2" type="ORF">ebA2751</name>
</gene>